<dbReference type="PANTHER" id="PTHR40265">
    <property type="entry name" value="BLL2707 PROTEIN"/>
    <property type="match status" value="1"/>
</dbReference>
<dbReference type="Gene3D" id="3.10.180.10">
    <property type="entry name" value="2,3-Dihydroxybiphenyl 1,2-Dioxygenase, domain 1"/>
    <property type="match status" value="1"/>
</dbReference>
<keyword evidence="3" id="KW-1185">Reference proteome</keyword>
<dbReference type="Pfam" id="PF13468">
    <property type="entry name" value="Glyoxalase_3"/>
    <property type="match status" value="1"/>
</dbReference>
<reference evidence="2" key="1">
    <citation type="journal article" date="2020" name="New Phytol.">
        <title>Comparative genomics reveals dynamic genome evolution in host specialist ectomycorrhizal fungi.</title>
        <authorList>
            <person name="Lofgren L.A."/>
            <person name="Nguyen N.H."/>
            <person name="Vilgalys R."/>
            <person name="Ruytinx J."/>
            <person name="Liao H.L."/>
            <person name="Branco S."/>
            <person name="Kuo A."/>
            <person name="LaButti K."/>
            <person name="Lipzen A."/>
            <person name="Andreopoulos W."/>
            <person name="Pangilinan J."/>
            <person name="Riley R."/>
            <person name="Hundley H."/>
            <person name="Na H."/>
            <person name="Barry K."/>
            <person name="Grigoriev I.V."/>
            <person name="Stajich J.E."/>
            <person name="Kennedy P.G."/>
        </authorList>
    </citation>
    <scope>NUCLEOTIDE SEQUENCE</scope>
    <source>
        <strain evidence="2">MN1</strain>
    </source>
</reference>
<dbReference type="GeneID" id="64629224"/>
<evidence type="ECO:0000259" key="1">
    <source>
        <dbReference type="Pfam" id="PF13468"/>
    </source>
</evidence>
<evidence type="ECO:0000313" key="3">
    <source>
        <dbReference type="Proteomes" id="UP000807769"/>
    </source>
</evidence>
<gene>
    <name evidence="2" type="ORF">BJ212DRAFT_1342876</name>
</gene>
<proteinExistence type="predicted"/>
<feature type="domain" description="Glyoxalase-like" evidence="1">
    <location>
        <begin position="11"/>
        <end position="199"/>
    </location>
</feature>
<dbReference type="RefSeq" id="XP_041195299.1">
    <property type="nucleotide sequence ID" value="XM_041335207.1"/>
</dbReference>
<evidence type="ECO:0000313" key="2">
    <source>
        <dbReference type="EMBL" id="KAG1819764.1"/>
    </source>
</evidence>
<dbReference type="InterPro" id="IPR025870">
    <property type="entry name" value="Glyoxalase-like_dom"/>
</dbReference>
<dbReference type="OrthoDB" id="408973at2759"/>
<accession>A0A9P7EFG9</accession>
<dbReference type="Proteomes" id="UP000807769">
    <property type="component" value="Unassembled WGS sequence"/>
</dbReference>
<protein>
    <submittedName>
        <fullName evidence="2">Glyoxalase-like domain-containing protein</fullName>
    </submittedName>
</protein>
<sequence>MSYTSPSTKILDHIVHLTPPGSVNEVSRQFRDLGFHVLPGGTHAGGLTENALVILQDGAYLELISFTHPASHYPLGSPERQKRDANPWAWKEPGWIDYAFLGSSSTSISELINSRAKKDKSRIRYDPEVDGGRERSDGKVLKWRISAPSQDADRGLTPFFCGDVTPREWRVPLDPPSNAEHPSGVLGVAYVRILVEDNDLSDMKATMTSIVGRSPVSNTSRRATWVLDTPRTDVAGGKPRLIIGVPETADERWTLKERGQGIYEVAFLVNSGMKAGQAWTPYGKIVWVKG</sequence>
<dbReference type="EMBL" id="JABBWG010000009">
    <property type="protein sequence ID" value="KAG1819764.1"/>
    <property type="molecule type" value="Genomic_DNA"/>
</dbReference>
<comment type="caution">
    <text evidence="2">The sequence shown here is derived from an EMBL/GenBank/DDBJ whole genome shotgun (WGS) entry which is preliminary data.</text>
</comment>
<dbReference type="AlphaFoldDB" id="A0A9P7EFG9"/>
<dbReference type="PANTHER" id="PTHR40265:SF1">
    <property type="entry name" value="GLYOXALASE-LIKE DOMAIN-CONTAINING PROTEIN"/>
    <property type="match status" value="1"/>
</dbReference>
<organism evidence="2 3">
    <name type="scientific">Suillus subaureus</name>
    <dbReference type="NCBI Taxonomy" id="48587"/>
    <lineage>
        <taxon>Eukaryota</taxon>
        <taxon>Fungi</taxon>
        <taxon>Dikarya</taxon>
        <taxon>Basidiomycota</taxon>
        <taxon>Agaricomycotina</taxon>
        <taxon>Agaricomycetes</taxon>
        <taxon>Agaricomycetidae</taxon>
        <taxon>Boletales</taxon>
        <taxon>Suillineae</taxon>
        <taxon>Suillaceae</taxon>
        <taxon>Suillus</taxon>
    </lineage>
</organism>
<dbReference type="InterPro" id="IPR029068">
    <property type="entry name" value="Glyas_Bleomycin-R_OHBP_Dase"/>
</dbReference>
<name>A0A9P7EFG9_9AGAM</name>